<organism evidence="1 2">
    <name type="scientific">Streptomyces rochei</name>
    <name type="common">Streptomyces parvullus</name>
    <dbReference type="NCBI Taxonomy" id="1928"/>
    <lineage>
        <taxon>Bacteria</taxon>
        <taxon>Bacillati</taxon>
        <taxon>Actinomycetota</taxon>
        <taxon>Actinomycetes</taxon>
        <taxon>Kitasatosporales</taxon>
        <taxon>Streptomycetaceae</taxon>
        <taxon>Streptomyces</taxon>
        <taxon>Streptomyces rochei group</taxon>
    </lineage>
</organism>
<dbReference type="Gene3D" id="1.10.600.10">
    <property type="entry name" value="Farnesyl Diphosphate Synthase"/>
    <property type="match status" value="1"/>
</dbReference>
<evidence type="ECO:0000313" key="2">
    <source>
        <dbReference type="Proteomes" id="UP001231701"/>
    </source>
</evidence>
<reference evidence="1" key="1">
    <citation type="submission" date="2023-03" db="EMBL/GenBank/DDBJ databases">
        <title>Borrelidin-producing and root-colonizing Streptomyces rochei is a potent biopesticide for soil-borne oomycete-caused plant diseases.</title>
        <authorList>
            <person name="Zhou D."/>
            <person name="Wang X."/>
            <person name="Navarro-Munoz J.C."/>
            <person name="Li W."/>
            <person name="Li J."/>
            <person name="Jiu M."/>
            <person name="Deng S."/>
            <person name="Ye Y."/>
            <person name="Daly P."/>
            <person name="Wei L."/>
        </authorList>
    </citation>
    <scope>NUCLEOTIDE SEQUENCE</scope>
    <source>
        <strain evidence="1">JK1</strain>
    </source>
</reference>
<dbReference type="EMBL" id="CP121271">
    <property type="protein sequence ID" value="WMC84700.1"/>
    <property type="molecule type" value="Genomic_DNA"/>
</dbReference>
<dbReference type="AlphaFoldDB" id="A0AAX3ZD71"/>
<dbReference type="RefSeq" id="WP_086878102.1">
    <property type="nucleotide sequence ID" value="NZ_CP121271.1"/>
</dbReference>
<dbReference type="SUPFAM" id="SSF48576">
    <property type="entry name" value="Terpenoid synthases"/>
    <property type="match status" value="1"/>
</dbReference>
<sequence>MGSAASRVSGVELPPVFCPFESAVHPRVRQVEKRAVEWIGDSGMCATERERAWTVATHSADFFARFAPVADEDGC</sequence>
<name>A0AAX3ZD71_STRRO</name>
<accession>A0AAX3ZD71</accession>
<gene>
    <name evidence="1" type="ORF">P7W03_03645</name>
</gene>
<dbReference type="Proteomes" id="UP001231701">
    <property type="component" value="Chromosome"/>
</dbReference>
<dbReference type="GeneID" id="90941087"/>
<dbReference type="InterPro" id="IPR008949">
    <property type="entry name" value="Isoprenoid_synthase_dom_sf"/>
</dbReference>
<protein>
    <submittedName>
        <fullName evidence="1">Uncharacterized protein</fullName>
    </submittedName>
</protein>
<proteinExistence type="predicted"/>
<evidence type="ECO:0000313" key="1">
    <source>
        <dbReference type="EMBL" id="WMC84700.1"/>
    </source>
</evidence>